<dbReference type="PANTHER" id="PTHR47466">
    <property type="match status" value="1"/>
</dbReference>
<evidence type="ECO:0000313" key="10">
    <source>
        <dbReference type="EMBL" id="PFH51258.1"/>
    </source>
</evidence>
<dbReference type="EMBL" id="KZ301990">
    <property type="protein sequence ID" value="PFH51258.1"/>
    <property type="molecule type" value="Genomic_DNA"/>
</dbReference>
<proteinExistence type="inferred from homology"/>
<evidence type="ECO:0000256" key="2">
    <source>
        <dbReference type="ARBA" id="ARBA00022670"/>
    </source>
</evidence>
<dbReference type="CDD" id="cd04275">
    <property type="entry name" value="ZnMc_pappalysin_like"/>
    <property type="match status" value="1"/>
</dbReference>
<keyword evidence="11" id="KW-1185">Reference proteome</keyword>
<dbReference type="SUPFAM" id="SSF55486">
    <property type="entry name" value="Metalloproteases ('zincins'), catalytic domain"/>
    <property type="match status" value="1"/>
</dbReference>
<name>A0A2A9NMD0_9AGAR</name>
<keyword evidence="4" id="KW-0732">Signal</keyword>
<organism evidence="10 11">
    <name type="scientific">Amanita thiersii Skay4041</name>
    <dbReference type="NCBI Taxonomy" id="703135"/>
    <lineage>
        <taxon>Eukaryota</taxon>
        <taxon>Fungi</taxon>
        <taxon>Dikarya</taxon>
        <taxon>Basidiomycota</taxon>
        <taxon>Agaricomycotina</taxon>
        <taxon>Agaricomycetes</taxon>
        <taxon>Agaricomycetidae</taxon>
        <taxon>Agaricales</taxon>
        <taxon>Pluteineae</taxon>
        <taxon>Amanitaceae</taxon>
        <taxon>Amanita</taxon>
    </lineage>
</organism>
<dbReference type="InterPro" id="IPR024079">
    <property type="entry name" value="MetalloPept_cat_dom_sf"/>
</dbReference>
<protein>
    <recommendedName>
        <fullName evidence="9">Peptidase M43 pregnancy-associated plasma-A domain-containing protein</fullName>
    </recommendedName>
</protein>
<evidence type="ECO:0000256" key="8">
    <source>
        <dbReference type="ARBA" id="ARBA00023157"/>
    </source>
</evidence>
<feature type="domain" description="Peptidase M43 pregnancy-associated plasma-A" evidence="9">
    <location>
        <begin position="127"/>
        <end position="212"/>
    </location>
</feature>
<keyword evidence="5" id="KW-0378">Hydrolase</keyword>
<accession>A0A2A9NMD0</accession>
<dbReference type="Gene3D" id="3.40.390.10">
    <property type="entry name" value="Collagenase (Catalytic Domain)"/>
    <property type="match status" value="1"/>
</dbReference>
<evidence type="ECO:0000256" key="5">
    <source>
        <dbReference type="ARBA" id="ARBA00022801"/>
    </source>
</evidence>
<sequence length="222" mass="24675">VWWHVVYADNTYEGGSIPDIQIQDQMRVLNGDYAPSGISWKLAGVQRVQNADWFLNTDQADEREFNMKRSLRKGGMDTLNVYTVSFRNTSDADLLGYSYLPQQADAVLDGIVIQYGTLPGGFQRPYNLGRTLTHEVGHWLGLYHTFEGGCSGIGDSVDDTPPQKAATAGCPIFRDTCRSGNLDAISNFMDYSTDVCMDSFSPGQTARMHDQISFFRSGKQTS</sequence>
<evidence type="ECO:0000256" key="1">
    <source>
        <dbReference type="ARBA" id="ARBA00008721"/>
    </source>
</evidence>
<dbReference type="GO" id="GO:0008237">
    <property type="term" value="F:metallopeptidase activity"/>
    <property type="evidence" value="ECO:0007669"/>
    <property type="project" value="UniProtKB-KW"/>
</dbReference>
<dbReference type="PANTHER" id="PTHR47466:SF1">
    <property type="entry name" value="METALLOPROTEASE MEP1 (AFU_ORTHOLOGUE AFUA_1G07730)-RELATED"/>
    <property type="match status" value="1"/>
</dbReference>
<dbReference type="Pfam" id="PF05572">
    <property type="entry name" value="Peptidase_M43"/>
    <property type="match status" value="1"/>
</dbReference>
<evidence type="ECO:0000313" key="11">
    <source>
        <dbReference type="Proteomes" id="UP000242287"/>
    </source>
</evidence>
<dbReference type="GO" id="GO:0046872">
    <property type="term" value="F:metal ion binding"/>
    <property type="evidence" value="ECO:0007669"/>
    <property type="project" value="UniProtKB-KW"/>
</dbReference>
<keyword evidence="2" id="KW-0645">Protease</keyword>
<dbReference type="GO" id="GO:0006508">
    <property type="term" value="P:proteolysis"/>
    <property type="evidence" value="ECO:0007669"/>
    <property type="project" value="UniProtKB-KW"/>
</dbReference>
<evidence type="ECO:0000256" key="7">
    <source>
        <dbReference type="ARBA" id="ARBA00023049"/>
    </source>
</evidence>
<dbReference type="AlphaFoldDB" id="A0A2A9NMD0"/>
<evidence type="ECO:0000256" key="4">
    <source>
        <dbReference type="ARBA" id="ARBA00022729"/>
    </source>
</evidence>
<dbReference type="Proteomes" id="UP000242287">
    <property type="component" value="Unassembled WGS sequence"/>
</dbReference>
<comment type="similarity">
    <text evidence="1">Belongs to the peptidase M43B family.</text>
</comment>
<reference evidence="10 11" key="1">
    <citation type="submission" date="2014-02" db="EMBL/GenBank/DDBJ databases">
        <title>Transposable element dynamics among asymbiotic and ectomycorrhizal Amanita fungi.</title>
        <authorList>
            <consortium name="DOE Joint Genome Institute"/>
            <person name="Hess J."/>
            <person name="Skrede I."/>
            <person name="Wolfe B."/>
            <person name="LaButti K."/>
            <person name="Ohm R.A."/>
            <person name="Grigoriev I.V."/>
            <person name="Pringle A."/>
        </authorList>
    </citation>
    <scope>NUCLEOTIDE SEQUENCE [LARGE SCALE GENOMIC DNA]</scope>
    <source>
        <strain evidence="10 11">SKay4041</strain>
    </source>
</reference>
<dbReference type="InterPro" id="IPR008754">
    <property type="entry name" value="Peptidase_M43"/>
</dbReference>
<evidence type="ECO:0000256" key="3">
    <source>
        <dbReference type="ARBA" id="ARBA00022723"/>
    </source>
</evidence>
<keyword evidence="6" id="KW-0862">Zinc</keyword>
<feature type="non-terminal residue" evidence="10">
    <location>
        <position position="1"/>
    </location>
</feature>
<gene>
    <name evidence="10" type="ORF">AMATHDRAFT_143126</name>
</gene>
<keyword evidence="8" id="KW-1015">Disulfide bond</keyword>
<dbReference type="OrthoDB" id="536211at2759"/>
<keyword evidence="3" id="KW-0479">Metal-binding</keyword>
<evidence type="ECO:0000256" key="6">
    <source>
        <dbReference type="ARBA" id="ARBA00022833"/>
    </source>
</evidence>
<keyword evidence="7" id="KW-0482">Metalloprotease</keyword>
<evidence type="ECO:0000259" key="9">
    <source>
        <dbReference type="Pfam" id="PF05572"/>
    </source>
</evidence>